<dbReference type="STRING" id="1884261.A0A5C3Q4B0"/>
<keyword evidence="2" id="KW-0813">Transport</keyword>
<sequence>MSDSGKTYTTDDLKANGTRKSMYLLLHKKVYDVTKFMDDHPGGDEVIVAEAGQDATDAFEDVGHSDDARELLVDYYLGEFDDTKATAKKATSGAAKAANSAVASGSSLMYFLPLTGLVAFFAWQHYSGSA</sequence>
<name>A0A5C3Q4B0_9AGAR</name>
<dbReference type="InterPro" id="IPR018506">
    <property type="entry name" value="Cyt_B5_heme-BS"/>
</dbReference>
<evidence type="ECO:0000256" key="2">
    <source>
        <dbReference type="ARBA" id="ARBA00022448"/>
    </source>
</evidence>
<dbReference type="Gene3D" id="3.10.120.10">
    <property type="entry name" value="Cytochrome b5-like heme/steroid binding domain"/>
    <property type="match status" value="1"/>
</dbReference>
<keyword evidence="10 13" id="KW-0472">Membrane</keyword>
<evidence type="ECO:0000256" key="7">
    <source>
        <dbReference type="ARBA" id="ARBA00022848"/>
    </source>
</evidence>
<evidence type="ECO:0000313" key="15">
    <source>
        <dbReference type="EMBL" id="TFK95230.1"/>
    </source>
</evidence>
<dbReference type="GO" id="GO:0020037">
    <property type="term" value="F:heme binding"/>
    <property type="evidence" value="ECO:0007669"/>
    <property type="project" value="UniProtKB-UniRule"/>
</dbReference>
<comment type="similarity">
    <text evidence="12 13">Belongs to the cytochrome b5 family.</text>
</comment>
<dbReference type="Pfam" id="PF00173">
    <property type="entry name" value="Cyt-b5"/>
    <property type="match status" value="1"/>
</dbReference>
<evidence type="ECO:0000313" key="16">
    <source>
        <dbReference type="Proteomes" id="UP000305067"/>
    </source>
</evidence>
<keyword evidence="5 13" id="KW-0479">Metal-binding</keyword>
<proteinExistence type="inferred from homology"/>
<keyword evidence="6" id="KW-0256">Endoplasmic reticulum</keyword>
<dbReference type="PROSITE" id="PS00191">
    <property type="entry name" value="CYTOCHROME_B5_1"/>
    <property type="match status" value="1"/>
</dbReference>
<dbReference type="InterPro" id="IPR050668">
    <property type="entry name" value="Cytochrome_b5"/>
</dbReference>
<reference evidence="15 16" key="1">
    <citation type="journal article" date="2019" name="Nat. Ecol. Evol.">
        <title>Megaphylogeny resolves global patterns of mushroom evolution.</title>
        <authorList>
            <person name="Varga T."/>
            <person name="Krizsan K."/>
            <person name="Foldi C."/>
            <person name="Dima B."/>
            <person name="Sanchez-Garcia M."/>
            <person name="Sanchez-Ramirez S."/>
            <person name="Szollosi G.J."/>
            <person name="Szarkandi J.G."/>
            <person name="Papp V."/>
            <person name="Albert L."/>
            <person name="Andreopoulos W."/>
            <person name="Angelini C."/>
            <person name="Antonin V."/>
            <person name="Barry K.W."/>
            <person name="Bougher N.L."/>
            <person name="Buchanan P."/>
            <person name="Buyck B."/>
            <person name="Bense V."/>
            <person name="Catcheside P."/>
            <person name="Chovatia M."/>
            <person name="Cooper J."/>
            <person name="Damon W."/>
            <person name="Desjardin D."/>
            <person name="Finy P."/>
            <person name="Geml J."/>
            <person name="Haridas S."/>
            <person name="Hughes K."/>
            <person name="Justo A."/>
            <person name="Karasinski D."/>
            <person name="Kautmanova I."/>
            <person name="Kiss B."/>
            <person name="Kocsube S."/>
            <person name="Kotiranta H."/>
            <person name="LaButti K.M."/>
            <person name="Lechner B.E."/>
            <person name="Liimatainen K."/>
            <person name="Lipzen A."/>
            <person name="Lukacs Z."/>
            <person name="Mihaltcheva S."/>
            <person name="Morgado L.N."/>
            <person name="Niskanen T."/>
            <person name="Noordeloos M.E."/>
            <person name="Ohm R.A."/>
            <person name="Ortiz-Santana B."/>
            <person name="Ovrebo C."/>
            <person name="Racz N."/>
            <person name="Riley R."/>
            <person name="Savchenko A."/>
            <person name="Shiryaev A."/>
            <person name="Soop K."/>
            <person name="Spirin V."/>
            <person name="Szebenyi C."/>
            <person name="Tomsovsky M."/>
            <person name="Tulloss R.E."/>
            <person name="Uehling J."/>
            <person name="Grigoriev I.V."/>
            <person name="Vagvolgyi C."/>
            <person name="Papp T."/>
            <person name="Martin F.M."/>
            <person name="Miettinen O."/>
            <person name="Hibbett D.S."/>
            <person name="Nagy L.G."/>
        </authorList>
    </citation>
    <scope>NUCLEOTIDE SEQUENCE [LARGE SCALE GENOMIC DNA]</scope>
    <source>
        <strain evidence="15 16">CBS 309.79</strain>
    </source>
</reference>
<dbReference type="PANTHER" id="PTHR19359:SF150">
    <property type="entry name" value="CYTOCHROME B5"/>
    <property type="match status" value="1"/>
</dbReference>
<dbReference type="SMART" id="SM01117">
    <property type="entry name" value="Cyt-b5"/>
    <property type="match status" value="1"/>
</dbReference>
<dbReference type="GO" id="GO:0046872">
    <property type="term" value="F:metal ion binding"/>
    <property type="evidence" value="ECO:0007669"/>
    <property type="project" value="UniProtKB-UniRule"/>
</dbReference>
<accession>A0A5C3Q4B0</accession>
<keyword evidence="9 13" id="KW-0408">Iron</keyword>
<evidence type="ECO:0000256" key="4">
    <source>
        <dbReference type="ARBA" id="ARBA00022692"/>
    </source>
</evidence>
<gene>
    <name evidence="15" type="ORF">BDV98DRAFT_578073</name>
</gene>
<keyword evidence="7" id="KW-0492">Microsome</keyword>
<feature type="transmembrane region" description="Helical" evidence="13">
    <location>
        <begin position="108"/>
        <end position="126"/>
    </location>
</feature>
<evidence type="ECO:0000256" key="9">
    <source>
        <dbReference type="ARBA" id="ARBA00023004"/>
    </source>
</evidence>
<evidence type="ECO:0000256" key="12">
    <source>
        <dbReference type="ARBA" id="ARBA00038168"/>
    </source>
</evidence>
<dbReference type="InterPro" id="IPR036400">
    <property type="entry name" value="Cyt_B5-like_heme/steroid_sf"/>
</dbReference>
<dbReference type="PANTHER" id="PTHR19359">
    <property type="entry name" value="CYTOCHROME B5"/>
    <property type="match status" value="1"/>
</dbReference>
<dbReference type="GO" id="GO:0005789">
    <property type="term" value="C:endoplasmic reticulum membrane"/>
    <property type="evidence" value="ECO:0007669"/>
    <property type="project" value="UniProtKB-SubCell"/>
</dbReference>
<evidence type="ECO:0000256" key="11">
    <source>
        <dbReference type="ARBA" id="ARBA00037877"/>
    </source>
</evidence>
<keyword evidence="4 13" id="KW-0812">Transmembrane</keyword>
<evidence type="ECO:0000256" key="10">
    <source>
        <dbReference type="ARBA" id="ARBA00023136"/>
    </source>
</evidence>
<evidence type="ECO:0000256" key="5">
    <source>
        <dbReference type="ARBA" id="ARBA00022723"/>
    </source>
</evidence>
<evidence type="ECO:0000256" key="8">
    <source>
        <dbReference type="ARBA" id="ARBA00022982"/>
    </source>
</evidence>
<keyword evidence="8" id="KW-0249">Electron transport</keyword>
<dbReference type="AlphaFoldDB" id="A0A5C3Q4B0"/>
<dbReference type="PRINTS" id="PR00363">
    <property type="entry name" value="CYTOCHROMEB5"/>
</dbReference>
<keyword evidence="13" id="KW-1133">Transmembrane helix</keyword>
<evidence type="ECO:0000256" key="13">
    <source>
        <dbReference type="RuleBase" id="RU362121"/>
    </source>
</evidence>
<evidence type="ECO:0000259" key="14">
    <source>
        <dbReference type="PROSITE" id="PS50255"/>
    </source>
</evidence>
<evidence type="ECO:0000256" key="6">
    <source>
        <dbReference type="ARBA" id="ARBA00022824"/>
    </source>
</evidence>
<keyword evidence="16" id="KW-1185">Reference proteome</keyword>
<keyword evidence="3 13" id="KW-0349">Heme</keyword>
<dbReference type="OrthoDB" id="260519at2759"/>
<dbReference type="Proteomes" id="UP000305067">
    <property type="component" value="Unassembled WGS sequence"/>
</dbReference>
<dbReference type="SUPFAM" id="SSF55856">
    <property type="entry name" value="Cytochrome b5-like heme/steroid binding domain"/>
    <property type="match status" value="1"/>
</dbReference>
<protein>
    <submittedName>
        <fullName evidence="15">Cytochrome b5-like heme/steroid binding domain-containing protein</fullName>
    </submittedName>
</protein>
<dbReference type="PROSITE" id="PS50255">
    <property type="entry name" value="CYTOCHROME_B5_2"/>
    <property type="match status" value="1"/>
</dbReference>
<feature type="domain" description="Cytochrome b5 heme-binding" evidence="14">
    <location>
        <begin position="5"/>
        <end position="81"/>
    </location>
</feature>
<organism evidence="15 16">
    <name type="scientific">Pterulicium gracile</name>
    <dbReference type="NCBI Taxonomy" id="1884261"/>
    <lineage>
        <taxon>Eukaryota</taxon>
        <taxon>Fungi</taxon>
        <taxon>Dikarya</taxon>
        <taxon>Basidiomycota</taxon>
        <taxon>Agaricomycotina</taxon>
        <taxon>Agaricomycetes</taxon>
        <taxon>Agaricomycetidae</taxon>
        <taxon>Agaricales</taxon>
        <taxon>Pleurotineae</taxon>
        <taxon>Pterulaceae</taxon>
        <taxon>Pterulicium</taxon>
    </lineage>
</organism>
<dbReference type="InterPro" id="IPR001199">
    <property type="entry name" value="Cyt_B5-like_heme/steroid-bd"/>
</dbReference>
<comment type="subcellular location">
    <subcellularLocation>
        <location evidence="1">Endoplasmic reticulum membrane</location>
        <topology evidence="1">Single-pass membrane protein</topology>
        <orientation evidence="1">Cytoplasmic side</orientation>
    </subcellularLocation>
    <subcellularLocation>
        <location evidence="11">Microsome membrane</location>
        <topology evidence="11">Single-pass membrane protein</topology>
        <orientation evidence="11">Cytoplasmic side</orientation>
    </subcellularLocation>
</comment>
<evidence type="ECO:0000256" key="1">
    <source>
        <dbReference type="ARBA" id="ARBA00004131"/>
    </source>
</evidence>
<dbReference type="FunFam" id="3.10.120.10:FF:000002">
    <property type="entry name" value="Cytochrome b5 type B"/>
    <property type="match status" value="1"/>
</dbReference>
<evidence type="ECO:0000256" key="3">
    <source>
        <dbReference type="ARBA" id="ARBA00022617"/>
    </source>
</evidence>
<dbReference type="EMBL" id="ML178900">
    <property type="protein sequence ID" value="TFK95230.1"/>
    <property type="molecule type" value="Genomic_DNA"/>
</dbReference>